<dbReference type="EMBL" id="GBHO01023531">
    <property type="protein sequence ID" value="JAG20073.1"/>
    <property type="molecule type" value="Transcribed_RNA"/>
</dbReference>
<evidence type="ECO:0000313" key="3">
    <source>
        <dbReference type="EMBL" id="JAG25165.1"/>
    </source>
</evidence>
<dbReference type="EMBL" id="GBHO01018445">
    <property type="protein sequence ID" value="JAG25159.1"/>
    <property type="molecule type" value="Transcribed_RNA"/>
</dbReference>
<evidence type="ECO:0000313" key="7">
    <source>
        <dbReference type="EMBL" id="JAG34862.1"/>
    </source>
</evidence>
<gene>
    <name evidence="8" type="primary">ARP7_23</name>
    <name evidence="4" type="synonym">ARP7_1</name>
    <name evidence="3" type="synonym">ARP7_16</name>
    <name evidence="5" type="synonym">ARP7_19</name>
    <name evidence="6" type="synonym">ARP7_2</name>
    <name evidence="2" type="synonym">ARP7_28</name>
    <name evidence="1" type="synonym">ARP7_31</name>
    <name evidence="7" type="synonym">ARP7_9</name>
    <name evidence="7" type="ORF">CM83_34315</name>
    <name evidence="6" type="ORF">CM83_34321</name>
    <name evidence="5" type="ORF">CM83_34332</name>
    <name evidence="8" type="ORF">CM83_34354</name>
    <name evidence="1" type="ORF">CM83_34380</name>
    <name evidence="2" type="ORF">CM83_34408</name>
    <name evidence="3" type="ORF">CM83_34413</name>
    <name evidence="4" type="ORF">CM83_34424</name>
</gene>
<accession>A0A0A9Z4P3</accession>
<sequence length="262" mass="28762">MNYDLEFYDNRTKCTINNRRSNFLHNTTASSINISPTTVHSTNNYGTMNNITLVVSQAIHSNQNVVVQCSPVRNPSYTLSTTAILRIEDRNTQGIRAVEDNIALPAITYSTIGSKVATVVPSNTVVGSPPGLVTVTLQPLPLEIPEGSVILIELPQGYSIENRVLSHTACLLNTKEPLRSGSDIEGYATYDANLLRIEFTTLNTIPETETGIYILCDGMASTLLNRYTVSIYAPVSLLSIPYTHTHTQASRFQKLQPGDRTT</sequence>
<name>A0A0A9Z4P3_LYGHE</name>
<organism evidence="8">
    <name type="scientific">Lygus hesperus</name>
    <name type="common">Western plant bug</name>
    <dbReference type="NCBI Taxonomy" id="30085"/>
    <lineage>
        <taxon>Eukaryota</taxon>
        <taxon>Metazoa</taxon>
        <taxon>Ecdysozoa</taxon>
        <taxon>Arthropoda</taxon>
        <taxon>Hexapoda</taxon>
        <taxon>Insecta</taxon>
        <taxon>Pterygota</taxon>
        <taxon>Neoptera</taxon>
        <taxon>Paraneoptera</taxon>
        <taxon>Hemiptera</taxon>
        <taxon>Heteroptera</taxon>
        <taxon>Panheteroptera</taxon>
        <taxon>Cimicomorpha</taxon>
        <taxon>Miridae</taxon>
        <taxon>Mirini</taxon>
        <taxon>Lygus</taxon>
    </lineage>
</organism>
<evidence type="ECO:0000313" key="8">
    <source>
        <dbReference type="EMBL" id="JAG36775.1"/>
    </source>
</evidence>
<reference evidence="8" key="1">
    <citation type="journal article" date="2014" name="PLoS ONE">
        <title>Transcriptome-Based Identification of ABC Transporters in the Western Tarnished Plant Bug Lygus hesperus.</title>
        <authorList>
            <person name="Hull J.J."/>
            <person name="Chaney K."/>
            <person name="Geib S.M."/>
            <person name="Fabrick J.A."/>
            <person name="Brent C.S."/>
            <person name="Walsh D."/>
            <person name="Lavine L.C."/>
        </authorList>
    </citation>
    <scope>NUCLEOTIDE SEQUENCE</scope>
</reference>
<evidence type="ECO:0000313" key="5">
    <source>
        <dbReference type="EMBL" id="JAG31717.1"/>
    </source>
</evidence>
<evidence type="ECO:0000313" key="1">
    <source>
        <dbReference type="EMBL" id="JAG20073.1"/>
    </source>
</evidence>
<dbReference type="EMBL" id="GBHO01008742">
    <property type="protein sequence ID" value="JAG34862.1"/>
    <property type="molecule type" value="Transcribed_RNA"/>
</dbReference>
<dbReference type="AlphaFoldDB" id="A0A0A9Z4P3"/>
<evidence type="ECO:0000313" key="4">
    <source>
        <dbReference type="EMBL" id="JAG25167.1"/>
    </source>
</evidence>
<proteinExistence type="predicted"/>
<evidence type="ECO:0000313" key="2">
    <source>
        <dbReference type="EMBL" id="JAG25159.1"/>
    </source>
</evidence>
<dbReference type="EMBL" id="GBHO01008745">
    <property type="protein sequence ID" value="JAG34859.1"/>
    <property type="molecule type" value="Transcribed_RNA"/>
</dbReference>
<reference evidence="8" key="2">
    <citation type="submission" date="2014-07" db="EMBL/GenBank/DDBJ databases">
        <authorList>
            <person name="Hull J."/>
        </authorList>
    </citation>
    <scope>NUCLEOTIDE SEQUENCE</scope>
</reference>
<evidence type="ECO:0000313" key="6">
    <source>
        <dbReference type="EMBL" id="JAG34859.1"/>
    </source>
</evidence>
<dbReference type="EMBL" id="GBHO01018437">
    <property type="protein sequence ID" value="JAG25167.1"/>
    <property type="molecule type" value="Transcribed_RNA"/>
</dbReference>
<dbReference type="EMBL" id="GBHO01018439">
    <property type="protein sequence ID" value="JAG25165.1"/>
    <property type="molecule type" value="Transcribed_RNA"/>
</dbReference>
<dbReference type="EMBL" id="GBHO01011887">
    <property type="protein sequence ID" value="JAG31717.1"/>
    <property type="molecule type" value="Transcribed_RNA"/>
</dbReference>
<protein>
    <submittedName>
        <fullName evidence="8">Actin-related protein 7</fullName>
    </submittedName>
</protein>
<dbReference type="EMBL" id="GBHO01006829">
    <property type="protein sequence ID" value="JAG36775.1"/>
    <property type="molecule type" value="Transcribed_RNA"/>
</dbReference>